<reference evidence="8 10" key="1">
    <citation type="submission" date="2023-07" db="EMBL/GenBank/DDBJ databases">
        <title>Sorghum-associated microbial communities from plants grown in Nebraska, USA.</title>
        <authorList>
            <person name="Schachtman D."/>
        </authorList>
    </citation>
    <scope>NUCLEOTIDE SEQUENCE</scope>
    <source>
        <strain evidence="8">DS1006</strain>
        <strain evidence="9 10">DS1016</strain>
    </source>
</reference>
<dbReference type="EMBL" id="JAUSRG010000001">
    <property type="protein sequence ID" value="MDP9903789.1"/>
    <property type="molecule type" value="Genomic_DNA"/>
</dbReference>
<feature type="domain" description="Nudix hydrolase" evidence="7">
    <location>
        <begin position="49"/>
        <end position="182"/>
    </location>
</feature>
<dbReference type="GO" id="GO:0046872">
    <property type="term" value="F:metal ion binding"/>
    <property type="evidence" value="ECO:0007669"/>
    <property type="project" value="UniProtKB-KW"/>
</dbReference>
<keyword evidence="10" id="KW-1185">Reference proteome</keyword>
<dbReference type="InterPro" id="IPR000086">
    <property type="entry name" value="NUDIX_hydrolase_dom"/>
</dbReference>
<dbReference type="SUPFAM" id="SSF55811">
    <property type="entry name" value="Nudix"/>
    <property type="match status" value="1"/>
</dbReference>
<evidence type="ECO:0000259" key="7">
    <source>
        <dbReference type="PROSITE" id="PS51462"/>
    </source>
</evidence>
<keyword evidence="3" id="KW-0479">Metal-binding</keyword>
<dbReference type="PROSITE" id="PS51462">
    <property type="entry name" value="NUDIX"/>
    <property type="match status" value="1"/>
</dbReference>
<keyword evidence="4" id="KW-0378">Hydrolase</keyword>
<dbReference type="InterPro" id="IPR045121">
    <property type="entry name" value="CoAse"/>
</dbReference>
<name>A0AAW8DF41_9MICC</name>
<protein>
    <submittedName>
        <fullName evidence="8">8-oxo-dGTP pyrophosphatase MutT (NUDIX family)</fullName>
    </submittedName>
</protein>
<evidence type="ECO:0000313" key="10">
    <source>
        <dbReference type="Proteomes" id="UP001230951"/>
    </source>
</evidence>
<evidence type="ECO:0000256" key="3">
    <source>
        <dbReference type="ARBA" id="ARBA00022723"/>
    </source>
</evidence>
<dbReference type="InterPro" id="IPR015797">
    <property type="entry name" value="NUDIX_hydrolase-like_dom_sf"/>
</dbReference>
<dbReference type="GO" id="GO:0010945">
    <property type="term" value="F:coenzyme A diphosphatase activity"/>
    <property type="evidence" value="ECO:0007669"/>
    <property type="project" value="InterPro"/>
</dbReference>
<accession>A0AAW8DF41</accession>
<organism evidence="8 11">
    <name type="scientific">Arthrobacter bambusae</name>
    <dbReference type="NCBI Taxonomy" id="1338426"/>
    <lineage>
        <taxon>Bacteria</taxon>
        <taxon>Bacillati</taxon>
        <taxon>Actinomycetota</taxon>
        <taxon>Actinomycetes</taxon>
        <taxon>Micrococcales</taxon>
        <taxon>Micrococcaceae</taxon>
        <taxon>Arthrobacter</taxon>
    </lineage>
</organism>
<evidence type="ECO:0000256" key="2">
    <source>
        <dbReference type="ARBA" id="ARBA00001946"/>
    </source>
</evidence>
<evidence type="ECO:0000256" key="1">
    <source>
        <dbReference type="ARBA" id="ARBA00001936"/>
    </source>
</evidence>
<dbReference type="Gene3D" id="3.90.79.10">
    <property type="entry name" value="Nucleoside Triphosphate Pyrophosphohydrolase"/>
    <property type="match status" value="1"/>
</dbReference>
<dbReference type="CDD" id="cd03426">
    <property type="entry name" value="NUDIX_CoAse_Nudt7"/>
    <property type="match status" value="1"/>
</dbReference>
<dbReference type="PANTHER" id="PTHR12992:SF11">
    <property type="entry name" value="MITOCHONDRIAL COENZYME A DIPHOSPHATASE NUDT8"/>
    <property type="match status" value="1"/>
</dbReference>
<evidence type="ECO:0000256" key="4">
    <source>
        <dbReference type="ARBA" id="ARBA00022801"/>
    </source>
</evidence>
<evidence type="ECO:0000313" key="9">
    <source>
        <dbReference type="EMBL" id="MDQ0179558.1"/>
    </source>
</evidence>
<evidence type="ECO:0000313" key="8">
    <source>
        <dbReference type="EMBL" id="MDP9903789.1"/>
    </source>
</evidence>
<dbReference type="RefSeq" id="WP_059389496.1">
    <property type="nucleotide sequence ID" value="NZ_JAUSRG010000001.1"/>
</dbReference>
<keyword evidence="6" id="KW-0464">Manganese</keyword>
<comment type="cofactor">
    <cofactor evidence="1">
        <name>Mn(2+)</name>
        <dbReference type="ChEBI" id="CHEBI:29035"/>
    </cofactor>
</comment>
<dbReference type="PANTHER" id="PTHR12992">
    <property type="entry name" value="NUDIX HYDROLASE"/>
    <property type="match status" value="1"/>
</dbReference>
<evidence type="ECO:0000256" key="6">
    <source>
        <dbReference type="ARBA" id="ARBA00023211"/>
    </source>
</evidence>
<comment type="cofactor">
    <cofactor evidence="2">
        <name>Mg(2+)</name>
        <dbReference type="ChEBI" id="CHEBI:18420"/>
    </cofactor>
</comment>
<comment type="caution">
    <text evidence="8">The sequence shown here is derived from an EMBL/GenBank/DDBJ whole genome shotgun (WGS) entry which is preliminary data.</text>
</comment>
<dbReference type="EMBL" id="JAUSTF010000002">
    <property type="protein sequence ID" value="MDQ0179558.1"/>
    <property type="molecule type" value="Genomic_DNA"/>
</dbReference>
<dbReference type="Proteomes" id="UP001242995">
    <property type="component" value="Unassembled WGS sequence"/>
</dbReference>
<dbReference type="Pfam" id="PF00293">
    <property type="entry name" value="NUDIX"/>
    <property type="match status" value="1"/>
</dbReference>
<dbReference type="Proteomes" id="UP001230951">
    <property type="component" value="Unassembled WGS sequence"/>
</dbReference>
<sequence>MTALEDLVSLITRIDSGLHPGPDPRIAAATVDPDKARKAAVLMLFGVLDDVPAQSGKPVAPADLDVLLLERAHTLDDHPGQVAFPGGSIDPGDESAVAAALREAVEETGLDSGGVQVLGVMPELGLIRSNFVVTPVLAWWASPSPVRVVDYAESAQVFRVPVRDLLDPDNRYTGTLTRLGRTFSSPVFQVNGLVVWGFTGMVLSGLFDALGWTVPWDTERVLEIEI</sequence>
<gene>
    <name evidence="8" type="ORF">J2S90_000729</name>
    <name evidence="9" type="ORF">J2S93_000974</name>
</gene>
<keyword evidence="5" id="KW-0460">Magnesium</keyword>
<dbReference type="AlphaFoldDB" id="A0AAW8DF41"/>
<evidence type="ECO:0000313" key="11">
    <source>
        <dbReference type="Proteomes" id="UP001242995"/>
    </source>
</evidence>
<evidence type="ECO:0000256" key="5">
    <source>
        <dbReference type="ARBA" id="ARBA00022842"/>
    </source>
</evidence>
<proteinExistence type="predicted"/>